<dbReference type="InterPro" id="IPR043325">
    <property type="entry name" value="LTSS"/>
</dbReference>
<organism evidence="14 15">
    <name type="scientific">Oldenlandia corymbosa var. corymbosa</name>
    <dbReference type="NCBI Taxonomy" id="529605"/>
    <lineage>
        <taxon>Eukaryota</taxon>
        <taxon>Viridiplantae</taxon>
        <taxon>Streptophyta</taxon>
        <taxon>Embryophyta</taxon>
        <taxon>Tracheophyta</taxon>
        <taxon>Spermatophyta</taxon>
        <taxon>Magnoliopsida</taxon>
        <taxon>eudicotyledons</taxon>
        <taxon>Gunneridae</taxon>
        <taxon>Pentapetalae</taxon>
        <taxon>asterids</taxon>
        <taxon>lamiids</taxon>
        <taxon>Gentianales</taxon>
        <taxon>Rubiaceae</taxon>
        <taxon>Rubioideae</taxon>
        <taxon>Spermacoceae</taxon>
        <taxon>Hedyotis-Oldenlandia complex</taxon>
        <taxon>Oldenlandia</taxon>
    </lineage>
</organism>
<dbReference type="InterPro" id="IPR000528">
    <property type="entry name" value="Plant_nsLTP"/>
</dbReference>
<dbReference type="Gene3D" id="1.10.110.10">
    <property type="entry name" value="Plant lipid-transfer and hydrophobic proteins"/>
    <property type="match status" value="1"/>
</dbReference>
<evidence type="ECO:0000256" key="12">
    <source>
        <dbReference type="SAM" id="SignalP"/>
    </source>
</evidence>
<dbReference type="PRINTS" id="PR00382">
    <property type="entry name" value="LIPIDTRNSFER"/>
</dbReference>
<protein>
    <submittedName>
        <fullName evidence="14">OLC1v1007249C1</fullName>
    </submittedName>
</protein>
<dbReference type="CDD" id="cd00010">
    <property type="entry name" value="AAI_LTSS"/>
    <property type="match status" value="1"/>
</dbReference>
<evidence type="ECO:0000256" key="8">
    <source>
        <dbReference type="ARBA" id="ARBA00023157"/>
    </source>
</evidence>
<dbReference type="InterPro" id="IPR016140">
    <property type="entry name" value="Bifunc_inhib/LTP/seed_store"/>
</dbReference>
<evidence type="ECO:0000256" key="4">
    <source>
        <dbReference type="ARBA" id="ARBA00022475"/>
    </source>
</evidence>
<keyword evidence="3" id="KW-0813">Transport</keyword>
<evidence type="ECO:0000313" key="14">
    <source>
        <dbReference type="EMBL" id="CAI9107803.1"/>
    </source>
</evidence>
<feature type="domain" description="Bifunctional inhibitor/plant lipid transfer protein/seed storage helical" evidence="13">
    <location>
        <begin position="29"/>
        <end position="104"/>
    </location>
</feature>
<evidence type="ECO:0000313" key="15">
    <source>
        <dbReference type="Proteomes" id="UP001161247"/>
    </source>
</evidence>
<dbReference type="Pfam" id="PF14368">
    <property type="entry name" value="LTP_2"/>
    <property type="match status" value="1"/>
</dbReference>
<keyword evidence="10" id="KW-0449">Lipoprotein</keyword>
<keyword evidence="8" id="KW-1015">Disulfide bond</keyword>
<evidence type="ECO:0000256" key="7">
    <source>
        <dbReference type="ARBA" id="ARBA00023121"/>
    </source>
</evidence>
<dbReference type="SUPFAM" id="SSF47699">
    <property type="entry name" value="Bifunctional inhibitor/lipid-transfer protein/seed storage 2S albumin"/>
    <property type="match status" value="1"/>
</dbReference>
<feature type="region of interest" description="Disordered" evidence="11">
    <location>
        <begin position="105"/>
        <end position="165"/>
    </location>
</feature>
<dbReference type="GO" id="GO:0098552">
    <property type="term" value="C:side of membrane"/>
    <property type="evidence" value="ECO:0007669"/>
    <property type="project" value="UniProtKB-KW"/>
</dbReference>
<proteinExistence type="inferred from homology"/>
<keyword evidence="5" id="KW-0336">GPI-anchor</keyword>
<dbReference type="GO" id="GO:0006869">
    <property type="term" value="P:lipid transport"/>
    <property type="evidence" value="ECO:0007669"/>
    <property type="project" value="InterPro"/>
</dbReference>
<evidence type="ECO:0000256" key="6">
    <source>
        <dbReference type="ARBA" id="ARBA00022729"/>
    </source>
</evidence>
<dbReference type="GO" id="GO:0008289">
    <property type="term" value="F:lipid binding"/>
    <property type="evidence" value="ECO:0007669"/>
    <property type="project" value="UniProtKB-KW"/>
</dbReference>
<gene>
    <name evidence="14" type="ORF">OLC1_LOCUS16019</name>
</gene>
<dbReference type="Proteomes" id="UP001161247">
    <property type="component" value="Chromosome 5"/>
</dbReference>
<keyword evidence="4" id="KW-1003">Cell membrane</keyword>
<dbReference type="SMART" id="SM00499">
    <property type="entry name" value="AAI"/>
    <property type="match status" value="1"/>
</dbReference>
<keyword evidence="7" id="KW-0446">Lipid-binding</keyword>
<comment type="similarity">
    <text evidence="2">Belongs to the plant LTP family.</text>
</comment>
<evidence type="ECO:0000256" key="3">
    <source>
        <dbReference type="ARBA" id="ARBA00022448"/>
    </source>
</evidence>
<keyword evidence="15" id="KW-1185">Reference proteome</keyword>
<comment type="subcellular location">
    <subcellularLocation>
        <location evidence="1">Cell membrane</location>
        <topology evidence="1">Lipid-anchor</topology>
        <topology evidence="1">GPI-anchor</topology>
    </subcellularLocation>
</comment>
<dbReference type="PANTHER" id="PTHR33044">
    <property type="entry name" value="BIFUNCTIONAL INHIBITOR/LIPID-TRANSFER PROTEIN/SEED STORAGE 2S ALBUMIN SUPERFAMILY PROTEIN-RELATED"/>
    <property type="match status" value="1"/>
</dbReference>
<evidence type="ECO:0000256" key="5">
    <source>
        <dbReference type="ARBA" id="ARBA00022622"/>
    </source>
</evidence>
<sequence>MASKSTLICFALGVFLIMCIKDAKAQSGCSSSLMGLAPCLSYVTGNSSAPSPTCCSQLASVVQSAPACLCSFTSGNSMGFAINQTLALALPQACNIQTPPVSQCDAGTNGPASSPAASPSPVPAASPESPSDDASNPNTATQTPATTTPTLPGGSSKTTPTGTNDGNLKKPAFYLFFVAMGSILASF</sequence>
<dbReference type="FunFam" id="1.10.110.10:FF:000001">
    <property type="entry name" value="Bifunctional inhibitor/lipid-transfer protein/seed storage 2S albumin superfamily protein"/>
    <property type="match status" value="1"/>
</dbReference>
<evidence type="ECO:0000256" key="2">
    <source>
        <dbReference type="ARBA" id="ARBA00009748"/>
    </source>
</evidence>
<accession>A0AAV1DLL9</accession>
<keyword evidence="6 12" id="KW-0732">Signal</keyword>
<evidence type="ECO:0000259" key="13">
    <source>
        <dbReference type="SMART" id="SM00499"/>
    </source>
</evidence>
<dbReference type="InterPro" id="IPR036312">
    <property type="entry name" value="Bifun_inhib/LTP/seed_sf"/>
</dbReference>
<evidence type="ECO:0000256" key="11">
    <source>
        <dbReference type="SAM" id="MobiDB-lite"/>
    </source>
</evidence>
<name>A0AAV1DLL9_OLDCO</name>
<dbReference type="AlphaFoldDB" id="A0AAV1DLL9"/>
<evidence type="ECO:0000256" key="10">
    <source>
        <dbReference type="ARBA" id="ARBA00023288"/>
    </source>
</evidence>
<evidence type="ECO:0000256" key="1">
    <source>
        <dbReference type="ARBA" id="ARBA00004609"/>
    </source>
</evidence>
<dbReference type="GO" id="GO:0005886">
    <property type="term" value="C:plasma membrane"/>
    <property type="evidence" value="ECO:0007669"/>
    <property type="project" value="UniProtKB-SubCell"/>
</dbReference>
<feature type="compositionally biased region" description="Low complexity" evidence="11">
    <location>
        <begin position="125"/>
        <end position="164"/>
    </location>
</feature>
<feature type="chain" id="PRO_5043594974" evidence="12">
    <location>
        <begin position="26"/>
        <end position="187"/>
    </location>
</feature>
<reference evidence="14" key="1">
    <citation type="submission" date="2023-03" db="EMBL/GenBank/DDBJ databases">
        <authorList>
            <person name="Julca I."/>
        </authorList>
    </citation>
    <scope>NUCLEOTIDE SEQUENCE</scope>
</reference>
<keyword evidence="5" id="KW-0472">Membrane</keyword>
<dbReference type="EMBL" id="OX459122">
    <property type="protein sequence ID" value="CAI9107803.1"/>
    <property type="molecule type" value="Genomic_DNA"/>
</dbReference>
<evidence type="ECO:0000256" key="9">
    <source>
        <dbReference type="ARBA" id="ARBA00023180"/>
    </source>
</evidence>
<feature type="signal peptide" evidence="12">
    <location>
        <begin position="1"/>
        <end position="25"/>
    </location>
</feature>
<keyword evidence="9" id="KW-0325">Glycoprotein</keyword>